<dbReference type="GO" id="GO:0003723">
    <property type="term" value="F:RNA binding"/>
    <property type="evidence" value="ECO:0007669"/>
    <property type="project" value="UniProtKB-KW"/>
</dbReference>
<dbReference type="AlphaFoldDB" id="A0A1X7UGY3"/>
<comment type="subcellular location">
    <subcellularLocation>
        <location evidence="2">Nucleus</location>
        <location evidence="2">Nucleolus</location>
    </subcellularLocation>
</comment>
<dbReference type="InterPro" id="IPR040598">
    <property type="entry name" value="NIP7_N"/>
</dbReference>
<gene>
    <name evidence="10" type="primary">100633179</name>
</gene>
<dbReference type="SUPFAM" id="SSF88697">
    <property type="entry name" value="PUA domain-like"/>
    <property type="match status" value="1"/>
</dbReference>
<dbReference type="Gene3D" id="2.30.130.10">
    <property type="entry name" value="PUA domain"/>
    <property type="match status" value="1"/>
</dbReference>
<dbReference type="PROSITE" id="PS50890">
    <property type="entry name" value="PUA"/>
    <property type="match status" value="1"/>
</dbReference>
<comment type="function">
    <text evidence="1 8">Required for proper 34S pre-rRNA processing and 60S ribosome subunit assembly.</text>
</comment>
<dbReference type="SMART" id="SM00359">
    <property type="entry name" value="PUA"/>
    <property type="match status" value="1"/>
</dbReference>
<evidence type="ECO:0000256" key="8">
    <source>
        <dbReference type="PIRNR" id="PIRNR017190"/>
    </source>
</evidence>
<dbReference type="InterPro" id="IPR005155">
    <property type="entry name" value="UPF0113_PUA"/>
</dbReference>
<keyword evidence="11" id="KW-1185">Reference proteome</keyword>
<dbReference type="InterPro" id="IPR055359">
    <property type="entry name" value="Nip7_N_euk"/>
</dbReference>
<dbReference type="FunFam" id="3.10.450.220:FF:000001">
    <property type="entry name" value="60S ribosome subunit biogenesis protein NIP7 homolog"/>
    <property type="match status" value="1"/>
</dbReference>
<keyword evidence="7 8" id="KW-0539">Nucleus</keyword>
<dbReference type="InterPro" id="IPR036974">
    <property type="entry name" value="PUA_sf"/>
</dbReference>
<reference evidence="11" key="1">
    <citation type="journal article" date="2010" name="Nature">
        <title>The Amphimedon queenslandica genome and the evolution of animal complexity.</title>
        <authorList>
            <person name="Srivastava M."/>
            <person name="Simakov O."/>
            <person name="Chapman J."/>
            <person name="Fahey B."/>
            <person name="Gauthier M.E."/>
            <person name="Mitros T."/>
            <person name="Richards G.S."/>
            <person name="Conaco C."/>
            <person name="Dacre M."/>
            <person name="Hellsten U."/>
            <person name="Larroux C."/>
            <person name="Putnam N.H."/>
            <person name="Stanke M."/>
            <person name="Adamska M."/>
            <person name="Darling A."/>
            <person name="Degnan S.M."/>
            <person name="Oakley T.H."/>
            <person name="Plachetzki D.C."/>
            <person name="Zhai Y."/>
            <person name="Adamski M."/>
            <person name="Calcino A."/>
            <person name="Cummins S.F."/>
            <person name="Goodstein D.M."/>
            <person name="Harris C."/>
            <person name="Jackson D.J."/>
            <person name="Leys S.P."/>
            <person name="Shu S."/>
            <person name="Woodcroft B.J."/>
            <person name="Vervoort M."/>
            <person name="Kosik K.S."/>
            <person name="Manning G."/>
            <person name="Degnan B.M."/>
            <person name="Rokhsar D.S."/>
        </authorList>
    </citation>
    <scope>NUCLEOTIDE SEQUENCE [LARGE SCALE GENOMIC DNA]</scope>
</reference>
<comment type="subunit">
    <text evidence="8">Interacts with pre-ribosome complex.</text>
</comment>
<dbReference type="Gene3D" id="3.10.450.220">
    <property type="match status" value="1"/>
</dbReference>
<dbReference type="KEGG" id="aqu:100633179"/>
<sequence>MRPLTEEETKVVLGKLSKYIGDNVKLLVDRPDGSYVFRLHKNRVFYVKEQIMRWATNVARKQMLSLGTCIGKFTHGGKFHLVITALDILAPHAKHKVWLKANSEQQFLYGHNVLKGGLGRITENTPTYQGVLVYSMNDTPLGFGVAAKSTQDCRHIDPGTTVVFNQADIGQYLRSEDQLS</sequence>
<dbReference type="PANTHER" id="PTHR23415">
    <property type="entry name" value="CYCLIN-DEPENDENT KINASES REGULATORY SUBUNIT/60S RIBOSOME SUBUNIT BIOGENESIS PROTEIN NIP7"/>
    <property type="match status" value="1"/>
</dbReference>
<dbReference type="InParanoid" id="A0A1X7UGY3"/>
<dbReference type="EnsemblMetazoa" id="XM_003387821.3">
    <property type="protein sequence ID" value="XP_003387869.1"/>
    <property type="gene ID" value="LOC100633179"/>
</dbReference>
<evidence type="ECO:0000256" key="2">
    <source>
        <dbReference type="ARBA" id="ARBA00004604"/>
    </source>
</evidence>
<dbReference type="CDD" id="cd21146">
    <property type="entry name" value="Nip7_N_euk"/>
    <property type="match status" value="1"/>
</dbReference>
<organism evidence="10">
    <name type="scientific">Amphimedon queenslandica</name>
    <name type="common">Sponge</name>
    <dbReference type="NCBI Taxonomy" id="400682"/>
    <lineage>
        <taxon>Eukaryota</taxon>
        <taxon>Metazoa</taxon>
        <taxon>Porifera</taxon>
        <taxon>Demospongiae</taxon>
        <taxon>Heteroscleromorpha</taxon>
        <taxon>Haplosclerida</taxon>
        <taxon>Niphatidae</taxon>
        <taxon>Amphimedon</taxon>
    </lineage>
</organism>
<evidence type="ECO:0000256" key="7">
    <source>
        <dbReference type="ARBA" id="ARBA00023242"/>
    </source>
</evidence>
<dbReference type="STRING" id="400682.A0A1X7UGY3"/>
<feature type="domain" description="PUA" evidence="9">
    <location>
        <begin position="95"/>
        <end position="170"/>
    </location>
</feature>
<dbReference type="GO" id="GO:0005730">
    <property type="term" value="C:nucleolus"/>
    <property type="evidence" value="ECO:0007669"/>
    <property type="project" value="UniProtKB-SubCell"/>
</dbReference>
<comment type="similarity">
    <text evidence="3 8">Belongs to the NIP7 family.</text>
</comment>
<dbReference type="InterPro" id="IPR016686">
    <property type="entry name" value="Ribosomal_synth_fac_NIP7"/>
</dbReference>
<keyword evidence="6 8" id="KW-0694">RNA-binding</keyword>
<dbReference type="Pfam" id="PF03657">
    <property type="entry name" value="UPF0113"/>
    <property type="match status" value="1"/>
</dbReference>
<dbReference type="GO" id="GO:0042255">
    <property type="term" value="P:ribosome assembly"/>
    <property type="evidence" value="ECO:0007669"/>
    <property type="project" value="InterPro"/>
</dbReference>
<evidence type="ECO:0000313" key="10">
    <source>
        <dbReference type="EnsemblMetazoa" id="Aqu2.1.27219_001"/>
    </source>
</evidence>
<evidence type="ECO:0000256" key="4">
    <source>
        <dbReference type="ARBA" id="ARBA00018162"/>
    </source>
</evidence>
<evidence type="ECO:0000256" key="6">
    <source>
        <dbReference type="ARBA" id="ARBA00022884"/>
    </source>
</evidence>
<dbReference type="Pfam" id="PF17833">
    <property type="entry name" value="pre-PUA_NIP7"/>
    <property type="match status" value="1"/>
</dbReference>
<dbReference type="Proteomes" id="UP000007879">
    <property type="component" value="Unassembled WGS sequence"/>
</dbReference>
<proteinExistence type="inferred from homology"/>
<dbReference type="EnsemblMetazoa" id="Aqu2.1.27219_001">
    <property type="protein sequence ID" value="Aqu2.1.27219_001"/>
    <property type="gene ID" value="Aqu2.1.27219"/>
</dbReference>
<protein>
    <recommendedName>
        <fullName evidence="4 8">60S ribosome subunit biogenesis protein NIP7 homolog</fullName>
    </recommendedName>
</protein>
<dbReference type="PIRSF" id="PIRSF017190">
    <property type="entry name" value="Rbsml_synth_fac_NIP7"/>
    <property type="match status" value="1"/>
</dbReference>
<dbReference type="InterPro" id="IPR015947">
    <property type="entry name" value="PUA-like_sf"/>
</dbReference>
<dbReference type="FunFam" id="2.30.130.10:FF:000002">
    <property type="entry name" value="60S ribosome subunit biogenesis protein NIP7 homolog"/>
    <property type="match status" value="1"/>
</dbReference>
<evidence type="ECO:0000313" key="11">
    <source>
        <dbReference type="Proteomes" id="UP000007879"/>
    </source>
</evidence>
<dbReference type="OrthoDB" id="27490at2759"/>
<evidence type="ECO:0000259" key="9">
    <source>
        <dbReference type="SMART" id="SM00359"/>
    </source>
</evidence>
<keyword evidence="5 8" id="KW-0690">Ribosome biogenesis</keyword>
<dbReference type="InterPro" id="IPR002478">
    <property type="entry name" value="PUA"/>
</dbReference>
<evidence type="ECO:0000256" key="3">
    <source>
        <dbReference type="ARBA" id="ARBA00009895"/>
    </source>
</evidence>
<dbReference type="SUPFAM" id="SSF88802">
    <property type="entry name" value="Pre-PUA domain"/>
    <property type="match status" value="1"/>
</dbReference>
<accession>A0A1X7UGY3</accession>
<dbReference type="CDD" id="cd21151">
    <property type="entry name" value="PUA_Nip7-like"/>
    <property type="match status" value="1"/>
</dbReference>
<evidence type="ECO:0000256" key="5">
    <source>
        <dbReference type="ARBA" id="ARBA00022517"/>
    </source>
</evidence>
<name>A0A1X7UGY3_AMPQE</name>
<evidence type="ECO:0000256" key="1">
    <source>
        <dbReference type="ARBA" id="ARBA00004087"/>
    </source>
</evidence>
<reference evidence="10" key="2">
    <citation type="submission" date="2017-05" db="UniProtKB">
        <authorList>
            <consortium name="EnsemblMetazoa"/>
        </authorList>
    </citation>
    <scope>IDENTIFICATION</scope>
</reference>